<dbReference type="Proteomes" id="UP000231070">
    <property type="component" value="Unassembled WGS sequence"/>
</dbReference>
<comment type="caution">
    <text evidence="1">The sequence shown here is derived from an EMBL/GenBank/DDBJ whole genome shotgun (WGS) entry which is preliminary data.</text>
</comment>
<reference evidence="1 2" key="1">
    <citation type="submission" date="2017-08" db="EMBL/GenBank/DDBJ databases">
        <title>Pleomorphomonas carboxidotrophicus sp. nov., a new mesophilic hydrogenogenic carboxidotroph.</title>
        <authorList>
            <person name="Esquivel-Elizondo S."/>
            <person name="Krajmalnik-Brown R."/>
            <person name="Maldonado J."/>
        </authorList>
    </citation>
    <scope>NUCLEOTIDE SEQUENCE [LARGE SCALE GENOMIC DNA]</scope>
    <source>
        <strain evidence="1 2">SVCO-16</strain>
    </source>
</reference>
<name>A0A2G9WTT4_9HYPH</name>
<accession>A0A2G9WTT4</accession>
<dbReference type="OrthoDB" id="7067390at2"/>
<evidence type="ECO:0008006" key="3">
    <source>
        <dbReference type="Google" id="ProtNLM"/>
    </source>
</evidence>
<protein>
    <recommendedName>
        <fullName evidence="3">Nitrate reductase</fullName>
    </recommendedName>
</protein>
<organism evidence="1 2">
    <name type="scientific">Pleomorphomonas carboxyditropha</name>
    <dbReference type="NCBI Taxonomy" id="2023338"/>
    <lineage>
        <taxon>Bacteria</taxon>
        <taxon>Pseudomonadati</taxon>
        <taxon>Pseudomonadota</taxon>
        <taxon>Alphaproteobacteria</taxon>
        <taxon>Hyphomicrobiales</taxon>
        <taxon>Pleomorphomonadaceae</taxon>
        <taxon>Pleomorphomonas</taxon>
    </lineage>
</organism>
<evidence type="ECO:0000313" key="2">
    <source>
        <dbReference type="Proteomes" id="UP000231070"/>
    </source>
</evidence>
<gene>
    <name evidence="1" type="ORF">CJ014_16985</name>
</gene>
<evidence type="ECO:0000313" key="1">
    <source>
        <dbReference type="EMBL" id="PIO98064.1"/>
    </source>
</evidence>
<sequence length="100" mass="10577">MSFLNPFAPRRPGGASGRVGLVKDWVRAAIGFGDAVTVAVSQIACRHSTCGGAETLVMIDVSNADLRVLRFAKPLADVTEDDVRAAIDAALRQQPARKVS</sequence>
<keyword evidence="2" id="KW-1185">Reference proteome</keyword>
<proteinExistence type="predicted"/>
<dbReference type="AlphaFoldDB" id="A0A2G9WTT4"/>
<dbReference type="RefSeq" id="WP_100081678.1">
    <property type="nucleotide sequence ID" value="NZ_NQVN01000012.1"/>
</dbReference>
<dbReference type="EMBL" id="NQVN01000012">
    <property type="protein sequence ID" value="PIO98064.1"/>
    <property type="molecule type" value="Genomic_DNA"/>
</dbReference>